<feature type="compositionally biased region" description="Polar residues" evidence="1">
    <location>
        <begin position="23"/>
        <end position="33"/>
    </location>
</feature>
<gene>
    <name evidence="2" type="ORF">Tci_039342</name>
</gene>
<feature type="compositionally biased region" description="Basic and acidic residues" evidence="1">
    <location>
        <begin position="62"/>
        <end position="79"/>
    </location>
</feature>
<protein>
    <submittedName>
        <fullName evidence="2">Uncharacterized protein</fullName>
    </submittedName>
</protein>
<sequence>MAFISSAKHNSENEDGNTACVPTASTNVPTASASIDEDDMEEMDIKWNMALLSMRADQAPRNQDRGRTDNYRQGSKAEEQAPKALMAIDRVGWDWSYIENNEEDHALVANEVAPTESALMANTSAKSKKLEILKEEKEGVDGKLAGLLKASKYLDNLIESQSAIFLAVASLFFWQWQLSSLAVGSCSASGNSYKWQWECLVHFIPNK</sequence>
<feature type="region of interest" description="Disordered" evidence="1">
    <location>
        <begin position="56"/>
        <end position="79"/>
    </location>
</feature>
<name>A0A6L2M450_TANCI</name>
<evidence type="ECO:0000313" key="2">
    <source>
        <dbReference type="EMBL" id="GEU67364.1"/>
    </source>
</evidence>
<organism evidence="2">
    <name type="scientific">Tanacetum cinerariifolium</name>
    <name type="common">Dalmatian daisy</name>
    <name type="synonym">Chrysanthemum cinerariifolium</name>
    <dbReference type="NCBI Taxonomy" id="118510"/>
    <lineage>
        <taxon>Eukaryota</taxon>
        <taxon>Viridiplantae</taxon>
        <taxon>Streptophyta</taxon>
        <taxon>Embryophyta</taxon>
        <taxon>Tracheophyta</taxon>
        <taxon>Spermatophyta</taxon>
        <taxon>Magnoliopsida</taxon>
        <taxon>eudicotyledons</taxon>
        <taxon>Gunneridae</taxon>
        <taxon>Pentapetalae</taxon>
        <taxon>asterids</taxon>
        <taxon>campanulids</taxon>
        <taxon>Asterales</taxon>
        <taxon>Asteraceae</taxon>
        <taxon>Asteroideae</taxon>
        <taxon>Anthemideae</taxon>
        <taxon>Anthemidinae</taxon>
        <taxon>Tanacetum</taxon>
    </lineage>
</organism>
<dbReference type="EMBL" id="BKCJ010005550">
    <property type="protein sequence ID" value="GEU67364.1"/>
    <property type="molecule type" value="Genomic_DNA"/>
</dbReference>
<evidence type="ECO:0000256" key="1">
    <source>
        <dbReference type="SAM" id="MobiDB-lite"/>
    </source>
</evidence>
<reference evidence="2" key="1">
    <citation type="journal article" date="2019" name="Sci. Rep.">
        <title>Draft genome of Tanacetum cinerariifolium, the natural source of mosquito coil.</title>
        <authorList>
            <person name="Yamashiro T."/>
            <person name="Shiraishi A."/>
            <person name="Satake H."/>
            <person name="Nakayama K."/>
        </authorList>
    </citation>
    <scope>NUCLEOTIDE SEQUENCE</scope>
</reference>
<feature type="region of interest" description="Disordered" evidence="1">
    <location>
        <begin position="1"/>
        <end position="40"/>
    </location>
</feature>
<comment type="caution">
    <text evidence="2">The sequence shown here is derived from an EMBL/GenBank/DDBJ whole genome shotgun (WGS) entry which is preliminary data.</text>
</comment>
<dbReference type="AlphaFoldDB" id="A0A6L2M450"/>
<proteinExistence type="predicted"/>
<accession>A0A6L2M450</accession>